<evidence type="ECO:0000313" key="3">
    <source>
        <dbReference type="Proteomes" id="UP001497516"/>
    </source>
</evidence>
<gene>
    <name evidence="2" type="ORF">LTRI10_LOCUS2968</name>
</gene>
<dbReference type="Proteomes" id="UP001497516">
    <property type="component" value="Chromosome 1"/>
</dbReference>
<proteinExistence type="predicted"/>
<dbReference type="AlphaFoldDB" id="A0AAV2CF92"/>
<organism evidence="2 3">
    <name type="scientific">Linum trigynum</name>
    <dbReference type="NCBI Taxonomy" id="586398"/>
    <lineage>
        <taxon>Eukaryota</taxon>
        <taxon>Viridiplantae</taxon>
        <taxon>Streptophyta</taxon>
        <taxon>Embryophyta</taxon>
        <taxon>Tracheophyta</taxon>
        <taxon>Spermatophyta</taxon>
        <taxon>Magnoliopsida</taxon>
        <taxon>eudicotyledons</taxon>
        <taxon>Gunneridae</taxon>
        <taxon>Pentapetalae</taxon>
        <taxon>rosids</taxon>
        <taxon>fabids</taxon>
        <taxon>Malpighiales</taxon>
        <taxon>Linaceae</taxon>
        <taxon>Linum</taxon>
    </lineage>
</organism>
<protein>
    <submittedName>
        <fullName evidence="2">Uncharacterized protein</fullName>
    </submittedName>
</protein>
<name>A0AAV2CF92_9ROSI</name>
<feature type="region of interest" description="Disordered" evidence="1">
    <location>
        <begin position="70"/>
        <end position="103"/>
    </location>
</feature>
<evidence type="ECO:0000313" key="2">
    <source>
        <dbReference type="EMBL" id="CAL1355194.1"/>
    </source>
</evidence>
<keyword evidence="3" id="KW-1185">Reference proteome</keyword>
<accession>A0AAV2CF92</accession>
<reference evidence="2 3" key="1">
    <citation type="submission" date="2024-04" db="EMBL/GenBank/DDBJ databases">
        <authorList>
            <person name="Fracassetti M."/>
        </authorList>
    </citation>
    <scope>NUCLEOTIDE SEQUENCE [LARGE SCALE GENOMIC DNA]</scope>
</reference>
<sequence>MQAFVDALLDTGLEDLEFEGYPFTWDKAREGYALIEERLDRAVSTENGLRPTRMLWFAIWVGPIQTTEPYVSTQKGKKERRYGGDGDSDTKVSVQKMRRAKQV</sequence>
<evidence type="ECO:0000256" key="1">
    <source>
        <dbReference type="SAM" id="MobiDB-lite"/>
    </source>
</evidence>
<dbReference type="EMBL" id="OZ034813">
    <property type="protein sequence ID" value="CAL1355194.1"/>
    <property type="molecule type" value="Genomic_DNA"/>
</dbReference>
<feature type="compositionally biased region" description="Basic and acidic residues" evidence="1">
    <location>
        <begin position="81"/>
        <end position="90"/>
    </location>
</feature>